<evidence type="ECO:0000259" key="3">
    <source>
        <dbReference type="Pfam" id="PF13488"/>
    </source>
</evidence>
<feature type="signal peptide" evidence="2">
    <location>
        <begin position="1"/>
        <end position="20"/>
    </location>
</feature>
<evidence type="ECO:0000313" key="4">
    <source>
        <dbReference type="EMBL" id="GLC24344.1"/>
    </source>
</evidence>
<organism evidence="4 5">
    <name type="scientific">Roseisolibacter agri</name>
    <dbReference type="NCBI Taxonomy" id="2014610"/>
    <lineage>
        <taxon>Bacteria</taxon>
        <taxon>Pseudomonadati</taxon>
        <taxon>Gemmatimonadota</taxon>
        <taxon>Gemmatimonadia</taxon>
        <taxon>Gemmatimonadales</taxon>
        <taxon>Gemmatimonadaceae</taxon>
        <taxon>Roseisolibacter</taxon>
    </lineage>
</organism>
<feature type="chain" id="PRO_5041274670" description="Glycine zipper domain-containing protein" evidence="2">
    <location>
        <begin position="21"/>
        <end position="189"/>
    </location>
</feature>
<feature type="domain" description="Glycine zipper" evidence="3">
    <location>
        <begin position="141"/>
        <end position="186"/>
    </location>
</feature>
<accession>A0AA37VDY0</accession>
<reference evidence="4" key="1">
    <citation type="submission" date="2022-08" db="EMBL/GenBank/DDBJ databases">
        <title>Draft genome sequencing of Roseisolibacter agri AW1220.</title>
        <authorList>
            <person name="Tobiishi Y."/>
            <person name="Tonouchi A."/>
        </authorList>
    </citation>
    <scope>NUCLEOTIDE SEQUENCE</scope>
    <source>
        <strain evidence="4">AW1220</strain>
    </source>
</reference>
<dbReference type="PROSITE" id="PS51257">
    <property type="entry name" value="PROKAR_LIPOPROTEIN"/>
    <property type="match status" value="1"/>
</dbReference>
<keyword evidence="5" id="KW-1185">Reference proteome</keyword>
<feature type="compositionally biased region" description="Low complexity" evidence="1">
    <location>
        <begin position="103"/>
        <end position="123"/>
    </location>
</feature>
<dbReference type="Pfam" id="PF13488">
    <property type="entry name" value="Gly-zipper_Omp"/>
    <property type="match status" value="1"/>
</dbReference>
<comment type="caution">
    <text evidence="4">The sequence shown here is derived from an EMBL/GenBank/DDBJ whole genome shotgun (WGS) entry which is preliminary data.</text>
</comment>
<dbReference type="AlphaFoldDB" id="A0AA37VDY0"/>
<keyword evidence="2" id="KW-0732">Signal</keyword>
<evidence type="ECO:0000256" key="1">
    <source>
        <dbReference type="SAM" id="MobiDB-lite"/>
    </source>
</evidence>
<dbReference type="EMBL" id="BRXS01000001">
    <property type="protein sequence ID" value="GLC24344.1"/>
    <property type="molecule type" value="Genomic_DNA"/>
</dbReference>
<dbReference type="InterPro" id="IPR039567">
    <property type="entry name" value="Gly-zipper"/>
</dbReference>
<sequence length="189" mass="19322">MLTTRSLKTTLIMAPTLALAAACGREQPRVDDALRNDLSLATQASQYPRQQYVSPAELGYAPGGYVQTPYGLQPVQAGYAQQGYYAAAPAPAPVRERVVYRTRTASTARSSGGSGTYSSAGTYDAGAAERKRQRAKGRTNGAIIGSVAGAAIGVATSGKSDRLKGGLIGAVAGAGLGAVIGNNQGKLPF</sequence>
<name>A0AA37VDY0_9BACT</name>
<evidence type="ECO:0000313" key="5">
    <source>
        <dbReference type="Proteomes" id="UP001161325"/>
    </source>
</evidence>
<dbReference type="Proteomes" id="UP001161325">
    <property type="component" value="Unassembled WGS sequence"/>
</dbReference>
<gene>
    <name evidence="4" type="ORF">rosag_08570</name>
</gene>
<protein>
    <recommendedName>
        <fullName evidence="3">Glycine zipper domain-containing protein</fullName>
    </recommendedName>
</protein>
<feature type="region of interest" description="Disordered" evidence="1">
    <location>
        <begin position="103"/>
        <end position="137"/>
    </location>
</feature>
<proteinExistence type="predicted"/>
<evidence type="ECO:0000256" key="2">
    <source>
        <dbReference type="SAM" id="SignalP"/>
    </source>
</evidence>